<protein>
    <submittedName>
        <fullName evidence="5">4Fe-4S dicluster domain-containing protein</fullName>
    </submittedName>
</protein>
<gene>
    <name evidence="5" type="ORF">ACFPPB_08410</name>
</gene>
<dbReference type="SUPFAM" id="SSF46548">
    <property type="entry name" value="alpha-helical ferredoxin"/>
    <property type="match status" value="1"/>
</dbReference>
<evidence type="ECO:0000256" key="2">
    <source>
        <dbReference type="ARBA" id="ARBA00023004"/>
    </source>
</evidence>
<name>A0ABW0SWP5_9GAMM</name>
<feature type="domain" description="4Fe-4S ferredoxin-type" evidence="4">
    <location>
        <begin position="339"/>
        <end position="367"/>
    </location>
</feature>
<evidence type="ECO:0000313" key="5">
    <source>
        <dbReference type="EMBL" id="MFC5581130.1"/>
    </source>
</evidence>
<evidence type="ECO:0000256" key="3">
    <source>
        <dbReference type="ARBA" id="ARBA00023014"/>
    </source>
</evidence>
<dbReference type="RefSeq" id="WP_377326262.1">
    <property type="nucleotide sequence ID" value="NZ_JBHSNG010000006.1"/>
</dbReference>
<organism evidence="5 6">
    <name type="scientific">Rhodanobacter terrae</name>
    <dbReference type="NCBI Taxonomy" id="418647"/>
    <lineage>
        <taxon>Bacteria</taxon>
        <taxon>Pseudomonadati</taxon>
        <taxon>Pseudomonadota</taxon>
        <taxon>Gammaproteobacteria</taxon>
        <taxon>Lysobacterales</taxon>
        <taxon>Rhodanobacteraceae</taxon>
        <taxon>Rhodanobacter</taxon>
    </lineage>
</organism>
<dbReference type="Gene3D" id="1.10.1060.10">
    <property type="entry name" value="Alpha-helical ferredoxin"/>
    <property type="match status" value="1"/>
</dbReference>
<dbReference type="PROSITE" id="PS00198">
    <property type="entry name" value="4FE4S_FER_1"/>
    <property type="match status" value="2"/>
</dbReference>
<dbReference type="PANTHER" id="PTHR40447">
    <property type="entry name" value="ANAEROBIC SULFITE REDUCTASE SUBUNIT A"/>
    <property type="match status" value="1"/>
</dbReference>
<dbReference type="PANTHER" id="PTHR40447:SF1">
    <property type="entry name" value="ANAEROBIC SULFITE REDUCTASE SUBUNIT A"/>
    <property type="match status" value="1"/>
</dbReference>
<proteinExistence type="predicted"/>
<accession>A0ABW0SWP5</accession>
<keyword evidence="3" id="KW-0411">Iron-sulfur</keyword>
<keyword evidence="6" id="KW-1185">Reference proteome</keyword>
<dbReference type="InterPro" id="IPR017896">
    <property type="entry name" value="4Fe4S_Fe-S-bd"/>
</dbReference>
<evidence type="ECO:0000256" key="1">
    <source>
        <dbReference type="ARBA" id="ARBA00022723"/>
    </source>
</evidence>
<keyword evidence="2" id="KW-0408">Iron</keyword>
<sequence>MEQALAKGSKVVISRAALQELIDALAARRYQVMGPTVRDGAIVYDRIAGVADLPVGWTDEQEAGRYRLQRRGDDALFGFAVGPHSWKRFLHPPVETLWTAHKEGDGFAISLRDEAPPRFAFIGVRACELHAMAIQDRVFCEGDYPDPTYQSRRRGAFIVAVNCGQAGGTCFCVSMQTGPKTESGFDLALTELSHDGGQDLLVEVGSAAGAEVLGPLPRRDADDTQLAAAEAVVARTAGQMGRHLETEGIKELLQENLEHPRWDEVAERCLSCGNCTMVCPTCFCTTVEDHSDLSGASAERVRSWDSCFTMDFSYLHGGSVRHTTRSRYRQWMTHKLAHWIDQFGTSGCVGCGRCITWCPVGIDLTEEAAAIRAAPHAKKEKPGEQP</sequence>
<dbReference type="InterPro" id="IPR017900">
    <property type="entry name" value="4Fe4S_Fe_S_CS"/>
</dbReference>
<dbReference type="EMBL" id="JBHSNG010000006">
    <property type="protein sequence ID" value="MFC5581130.1"/>
    <property type="molecule type" value="Genomic_DNA"/>
</dbReference>
<keyword evidence="1" id="KW-0479">Metal-binding</keyword>
<evidence type="ECO:0000313" key="6">
    <source>
        <dbReference type="Proteomes" id="UP001596111"/>
    </source>
</evidence>
<dbReference type="InterPro" id="IPR009051">
    <property type="entry name" value="Helical_ferredxn"/>
</dbReference>
<reference evidence="6" key="1">
    <citation type="journal article" date="2019" name="Int. J. Syst. Evol. Microbiol.">
        <title>The Global Catalogue of Microorganisms (GCM) 10K type strain sequencing project: providing services to taxonomists for standard genome sequencing and annotation.</title>
        <authorList>
            <consortium name="The Broad Institute Genomics Platform"/>
            <consortium name="The Broad Institute Genome Sequencing Center for Infectious Disease"/>
            <person name="Wu L."/>
            <person name="Ma J."/>
        </authorList>
    </citation>
    <scope>NUCLEOTIDE SEQUENCE [LARGE SCALE GENOMIC DNA]</scope>
    <source>
        <strain evidence="6">CGMCC 1.13587</strain>
    </source>
</reference>
<dbReference type="PROSITE" id="PS51379">
    <property type="entry name" value="4FE4S_FER_2"/>
    <property type="match status" value="2"/>
</dbReference>
<dbReference type="Pfam" id="PF17179">
    <property type="entry name" value="Fer4_22"/>
    <property type="match status" value="1"/>
</dbReference>
<dbReference type="Proteomes" id="UP001596111">
    <property type="component" value="Unassembled WGS sequence"/>
</dbReference>
<comment type="caution">
    <text evidence="5">The sequence shown here is derived from an EMBL/GenBank/DDBJ whole genome shotgun (WGS) entry which is preliminary data.</text>
</comment>
<evidence type="ECO:0000259" key="4">
    <source>
        <dbReference type="PROSITE" id="PS51379"/>
    </source>
</evidence>
<feature type="domain" description="4Fe-4S ferredoxin-type" evidence="4">
    <location>
        <begin position="258"/>
        <end position="290"/>
    </location>
</feature>